<evidence type="ECO:0000256" key="3">
    <source>
        <dbReference type="ARBA" id="ARBA00021718"/>
    </source>
</evidence>
<keyword evidence="10" id="KW-0969">Cilium</keyword>
<dbReference type="InterPro" id="IPR002191">
    <property type="entry name" value="Bac_export_3"/>
</dbReference>
<evidence type="ECO:0000256" key="6">
    <source>
        <dbReference type="ARBA" id="ARBA00022989"/>
    </source>
</evidence>
<keyword evidence="10" id="KW-0282">Flagellum</keyword>
<evidence type="ECO:0000313" key="11">
    <source>
        <dbReference type="Proteomes" id="UP000006443"/>
    </source>
</evidence>
<evidence type="ECO:0000256" key="7">
    <source>
        <dbReference type="ARBA" id="ARBA00023136"/>
    </source>
</evidence>
<dbReference type="InterPro" id="IPR006305">
    <property type="entry name" value="FliQ"/>
</dbReference>
<dbReference type="Pfam" id="PF01313">
    <property type="entry name" value="Bac_export_3"/>
    <property type="match status" value="1"/>
</dbReference>
<dbReference type="STRING" id="555088.DealDRAFT_2624"/>
<dbReference type="NCBIfam" id="TIGR01402">
    <property type="entry name" value="fliQ"/>
    <property type="match status" value="1"/>
</dbReference>
<feature type="transmembrane region" description="Helical" evidence="9">
    <location>
        <begin position="13"/>
        <end position="38"/>
    </location>
</feature>
<evidence type="ECO:0000256" key="2">
    <source>
        <dbReference type="ARBA" id="ARBA00006156"/>
    </source>
</evidence>
<feature type="transmembrane region" description="Helical" evidence="9">
    <location>
        <begin position="50"/>
        <end position="70"/>
    </location>
</feature>
<dbReference type="eggNOG" id="COG1987">
    <property type="taxonomic scope" value="Bacteria"/>
</dbReference>
<keyword evidence="7 9" id="KW-0472">Membrane</keyword>
<keyword evidence="11" id="KW-1185">Reference proteome</keyword>
<dbReference type="PIRSF" id="PIRSF004669">
    <property type="entry name" value="FliQ"/>
    <property type="match status" value="1"/>
</dbReference>
<reference evidence="10 11" key="1">
    <citation type="submission" date="2009-02" db="EMBL/GenBank/DDBJ databases">
        <title>Sequencing of the draft genome and assembly of Dethiobacter alkaliphilus AHT 1.</title>
        <authorList>
            <consortium name="US DOE Joint Genome Institute (JGI-PGF)"/>
            <person name="Lucas S."/>
            <person name="Copeland A."/>
            <person name="Lapidus A."/>
            <person name="Glavina del Rio T."/>
            <person name="Dalin E."/>
            <person name="Tice H."/>
            <person name="Bruce D."/>
            <person name="Goodwin L."/>
            <person name="Pitluck S."/>
            <person name="Larimer F."/>
            <person name="Land M.L."/>
            <person name="Hauser L."/>
            <person name="Muyzer G."/>
        </authorList>
    </citation>
    <scope>NUCLEOTIDE SEQUENCE [LARGE SCALE GENOMIC DNA]</scope>
    <source>
        <strain evidence="10 11">AHT 1</strain>
    </source>
</reference>
<dbReference type="OrthoDB" id="9806440at2"/>
<dbReference type="GO" id="GO:0005886">
    <property type="term" value="C:plasma membrane"/>
    <property type="evidence" value="ECO:0007669"/>
    <property type="project" value="UniProtKB-SubCell"/>
</dbReference>
<accession>C0GJG5</accession>
<keyword evidence="10" id="KW-0966">Cell projection</keyword>
<keyword evidence="5 9" id="KW-0812">Transmembrane</keyword>
<organism evidence="10 11">
    <name type="scientific">Dethiobacter alkaliphilus AHT 1</name>
    <dbReference type="NCBI Taxonomy" id="555088"/>
    <lineage>
        <taxon>Bacteria</taxon>
        <taxon>Bacillati</taxon>
        <taxon>Bacillota</taxon>
        <taxon>Dethiobacteria</taxon>
        <taxon>Dethiobacterales</taxon>
        <taxon>Dethiobacteraceae</taxon>
        <taxon>Dethiobacter</taxon>
    </lineage>
</organism>
<dbReference type="PRINTS" id="PR00952">
    <property type="entry name" value="TYPE3IMQPROT"/>
</dbReference>
<keyword evidence="4 9" id="KW-1003">Cell membrane</keyword>
<name>C0GJG5_DETAL</name>
<keyword evidence="6 9" id="KW-1133">Transmembrane helix</keyword>
<dbReference type="GO" id="GO:0009425">
    <property type="term" value="C:bacterial-type flagellum basal body"/>
    <property type="evidence" value="ECO:0007669"/>
    <property type="project" value="UniProtKB-SubCell"/>
</dbReference>
<dbReference type="RefSeq" id="WP_008518213.1">
    <property type="nucleotide sequence ID" value="NZ_ACJM01000016.1"/>
</dbReference>
<comment type="caution">
    <text evidence="10">The sequence shown here is derived from an EMBL/GenBank/DDBJ whole genome shotgun (WGS) entry which is preliminary data.</text>
</comment>
<evidence type="ECO:0000313" key="10">
    <source>
        <dbReference type="EMBL" id="EEG76512.1"/>
    </source>
</evidence>
<evidence type="ECO:0000256" key="4">
    <source>
        <dbReference type="ARBA" id="ARBA00022475"/>
    </source>
</evidence>
<dbReference type="PANTHER" id="PTHR34040:SF2">
    <property type="entry name" value="FLAGELLAR BIOSYNTHETIC PROTEIN FLIQ"/>
    <property type="match status" value="1"/>
</dbReference>
<evidence type="ECO:0000256" key="1">
    <source>
        <dbReference type="ARBA" id="ARBA00004651"/>
    </source>
</evidence>
<evidence type="ECO:0000256" key="5">
    <source>
        <dbReference type="ARBA" id="ARBA00022692"/>
    </source>
</evidence>
<dbReference type="AlphaFoldDB" id="C0GJG5"/>
<comment type="similarity">
    <text evidence="2 9">Belongs to the FliQ/MopD/SpaQ family.</text>
</comment>
<comment type="function">
    <text evidence="9">Role in flagellar biosynthesis.</text>
</comment>
<proteinExistence type="inferred from homology"/>
<dbReference type="Proteomes" id="UP000006443">
    <property type="component" value="Unassembled WGS sequence"/>
</dbReference>
<keyword evidence="8 9" id="KW-0975">Bacterial flagellum</keyword>
<dbReference type="PANTHER" id="PTHR34040">
    <property type="entry name" value="FLAGELLAR BIOSYNTHETIC PROTEIN FLIQ"/>
    <property type="match status" value="1"/>
</dbReference>
<evidence type="ECO:0000256" key="9">
    <source>
        <dbReference type="RuleBase" id="RU364090"/>
    </source>
</evidence>
<dbReference type="EMBL" id="ACJM01000016">
    <property type="protein sequence ID" value="EEG76512.1"/>
    <property type="molecule type" value="Genomic_DNA"/>
</dbReference>
<protein>
    <recommendedName>
        <fullName evidence="3 9">Flagellar biosynthetic protein FliQ</fullName>
    </recommendedName>
</protein>
<sequence length="89" mass="9656">MSHEFVLSVARDAILTTLFIAAPVLIISLLVGLGISVFQATTQIQEQTLTFVPKIIAVFLALLVFGSWMLNTLVQFTANLFAQLGTFGL</sequence>
<gene>
    <name evidence="9" type="primary">fliQ</name>
    <name evidence="10" type="ORF">DealDRAFT_2624</name>
</gene>
<comment type="subcellular location">
    <subcellularLocation>
        <location evidence="1 9">Cell membrane</location>
        <topology evidence="1">Multi-pass membrane protein</topology>
    </subcellularLocation>
    <subcellularLocation>
        <location evidence="9">Bacterial flagellum basal body</location>
    </subcellularLocation>
</comment>
<dbReference type="GO" id="GO:0009306">
    <property type="term" value="P:protein secretion"/>
    <property type="evidence" value="ECO:0007669"/>
    <property type="project" value="InterPro"/>
</dbReference>
<evidence type="ECO:0000256" key="8">
    <source>
        <dbReference type="ARBA" id="ARBA00023143"/>
    </source>
</evidence>
<dbReference type="GO" id="GO:0044780">
    <property type="term" value="P:bacterial-type flagellum assembly"/>
    <property type="evidence" value="ECO:0007669"/>
    <property type="project" value="InterPro"/>
</dbReference>